<evidence type="ECO:0000313" key="2">
    <source>
        <dbReference type="EMBL" id="CAL4781773.1"/>
    </source>
</evidence>
<gene>
    <name evidence="1" type="ORF">C1SCF055_LOCUS21106</name>
</gene>
<dbReference type="AlphaFoldDB" id="A0A9P1G008"/>
<evidence type="ECO:0000313" key="3">
    <source>
        <dbReference type="Proteomes" id="UP001152797"/>
    </source>
</evidence>
<comment type="caution">
    <text evidence="1">The sequence shown here is derived from an EMBL/GenBank/DDBJ whole genome shotgun (WGS) entry which is preliminary data.</text>
</comment>
<dbReference type="EMBL" id="CAMXCT020001957">
    <property type="protein sequence ID" value="CAL1147836.1"/>
    <property type="molecule type" value="Genomic_DNA"/>
</dbReference>
<evidence type="ECO:0000313" key="1">
    <source>
        <dbReference type="EMBL" id="CAI3994461.1"/>
    </source>
</evidence>
<reference evidence="1" key="1">
    <citation type="submission" date="2022-10" db="EMBL/GenBank/DDBJ databases">
        <authorList>
            <person name="Chen Y."/>
            <person name="Dougan E. K."/>
            <person name="Chan C."/>
            <person name="Rhodes N."/>
            <person name="Thang M."/>
        </authorList>
    </citation>
    <scope>NUCLEOTIDE SEQUENCE</scope>
</reference>
<organism evidence="1">
    <name type="scientific">Cladocopium goreaui</name>
    <dbReference type="NCBI Taxonomy" id="2562237"/>
    <lineage>
        <taxon>Eukaryota</taxon>
        <taxon>Sar</taxon>
        <taxon>Alveolata</taxon>
        <taxon>Dinophyceae</taxon>
        <taxon>Suessiales</taxon>
        <taxon>Symbiodiniaceae</taxon>
        <taxon>Cladocopium</taxon>
    </lineage>
</organism>
<accession>A0A9P1G008</accession>
<name>A0A9P1G008_9DINO</name>
<keyword evidence="3" id="KW-1185">Reference proteome</keyword>
<protein>
    <submittedName>
        <fullName evidence="1">Uncharacterized protein</fullName>
    </submittedName>
</protein>
<dbReference type="EMBL" id="CAMXCT030001957">
    <property type="protein sequence ID" value="CAL4781773.1"/>
    <property type="molecule type" value="Genomic_DNA"/>
</dbReference>
<dbReference type="EMBL" id="CAMXCT010001957">
    <property type="protein sequence ID" value="CAI3994461.1"/>
    <property type="molecule type" value="Genomic_DNA"/>
</dbReference>
<reference evidence="2 3" key="2">
    <citation type="submission" date="2024-05" db="EMBL/GenBank/DDBJ databases">
        <authorList>
            <person name="Chen Y."/>
            <person name="Shah S."/>
            <person name="Dougan E. K."/>
            <person name="Thang M."/>
            <person name="Chan C."/>
        </authorList>
    </citation>
    <scope>NUCLEOTIDE SEQUENCE [LARGE SCALE GENOMIC DNA]</scope>
</reference>
<proteinExistence type="predicted"/>
<sequence>MTDAALSDGDNRAKGLNLLSRALKVDPETNELESAFAEALAACFAQRLEAVTRDNMWLHGFGHTSNAMGPLLATKLGAPFGSIVRRFDAWQQPSVSATELVARPEEDFLDEAQRQARAKHRQEAMSEVCLKERLGCLGQFKIPGRGNEN</sequence>
<dbReference type="Proteomes" id="UP001152797">
    <property type="component" value="Unassembled WGS sequence"/>
</dbReference>